<dbReference type="Pfam" id="PF10048">
    <property type="entry name" value="DUF2282"/>
    <property type="match status" value="1"/>
</dbReference>
<name>A0ABV6D412_9HYPH</name>
<dbReference type="Proteomes" id="UP001589755">
    <property type="component" value="Unassembled WGS sequence"/>
</dbReference>
<dbReference type="InterPro" id="IPR018740">
    <property type="entry name" value="DUF2282_membr"/>
</dbReference>
<evidence type="ECO:0000313" key="2">
    <source>
        <dbReference type="EMBL" id="MFC0207387.1"/>
    </source>
</evidence>
<evidence type="ECO:0000313" key="3">
    <source>
        <dbReference type="Proteomes" id="UP001589755"/>
    </source>
</evidence>
<proteinExistence type="predicted"/>
<feature type="signal peptide" evidence="1">
    <location>
        <begin position="1"/>
        <end position="19"/>
    </location>
</feature>
<keyword evidence="1" id="KW-0732">Signal</keyword>
<comment type="caution">
    <text evidence="2">The sequence shown here is derived from an EMBL/GenBank/DDBJ whole genome shotgun (WGS) entry which is preliminary data.</text>
</comment>
<gene>
    <name evidence="2" type="ORF">ACFFJ2_03120</name>
</gene>
<organism evidence="2 3">
    <name type="scientific">Chelativorans intermedius</name>
    <dbReference type="NCBI Taxonomy" id="515947"/>
    <lineage>
        <taxon>Bacteria</taxon>
        <taxon>Pseudomonadati</taxon>
        <taxon>Pseudomonadota</taxon>
        <taxon>Alphaproteobacteria</taxon>
        <taxon>Hyphomicrobiales</taxon>
        <taxon>Phyllobacteriaceae</taxon>
        <taxon>Chelativorans</taxon>
    </lineage>
</organism>
<evidence type="ECO:0000256" key="1">
    <source>
        <dbReference type="SAM" id="SignalP"/>
    </source>
</evidence>
<protein>
    <submittedName>
        <fullName evidence="2">DUF2282 domain-containing protein</fullName>
    </submittedName>
</protein>
<reference evidence="2 3" key="1">
    <citation type="submission" date="2024-09" db="EMBL/GenBank/DDBJ databases">
        <authorList>
            <person name="Sun Q."/>
            <person name="Mori K."/>
        </authorList>
    </citation>
    <scope>NUCLEOTIDE SEQUENCE [LARGE SCALE GENOMIC DNA]</scope>
    <source>
        <strain evidence="2 3">CCM 8543</strain>
    </source>
</reference>
<feature type="chain" id="PRO_5047263033" evidence="1">
    <location>
        <begin position="20"/>
        <end position="100"/>
    </location>
</feature>
<accession>A0ABV6D412</accession>
<dbReference type="RefSeq" id="WP_261519347.1">
    <property type="nucleotide sequence ID" value="NZ_JAODNW010000003.1"/>
</dbReference>
<dbReference type="EMBL" id="JBHLXD010000004">
    <property type="protein sequence ID" value="MFC0207387.1"/>
    <property type="molecule type" value="Genomic_DNA"/>
</dbReference>
<keyword evidence="3" id="KW-1185">Reference proteome</keyword>
<sequence length="100" mass="9923">MSKKTIALSAAYIAGSVAAALSSGALATAAQAQEKVKCYGVALAGQNDCAAGPGTTCAGTSTLDYQGNAWKLVDAGTCETMELPGGRTGSLEPLDRDLPA</sequence>